<sequence>MFEVADIAIDTGVPMGDVMVDVPGLEIKVGPGSSVANIVIANLLSIEVARIMVAKGTKPLVVPNPAVVPDAEEVERKLVKEFRRRIGKHLS</sequence>
<dbReference type="EMBL" id="BARV01010205">
    <property type="protein sequence ID" value="GAI09328.1"/>
    <property type="molecule type" value="Genomic_DNA"/>
</dbReference>
<organism evidence="1">
    <name type="scientific">marine sediment metagenome</name>
    <dbReference type="NCBI Taxonomy" id="412755"/>
    <lineage>
        <taxon>unclassified sequences</taxon>
        <taxon>metagenomes</taxon>
        <taxon>ecological metagenomes</taxon>
    </lineage>
</organism>
<reference evidence="1" key="1">
    <citation type="journal article" date="2014" name="Front. Microbiol.">
        <title>High frequency of phylogenetically diverse reductive dehalogenase-homologous genes in deep subseafloor sedimentary metagenomes.</title>
        <authorList>
            <person name="Kawai M."/>
            <person name="Futagami T."/>
            <person name="Toyoda A."/>
            <person name="Takaki Y."/>
            <person name="Nishi S."/>
            <person name="Hori S."/>
            <person name="Arai W."/>
            <person name="Tsubouchi T."/>
            <person name="Morono Y."/>
            <person name="Uchiyama I."/>
            <person name="Ito T."/>
            <person name="Fujiyama A."/>
            <person name="Inagaki F."/>
            <person name="Takami H."/>
        </authorList>
    </citation>
    <scope>NUCLEOTIDE SEQUENCE</scope>
    <source>
        <strain evidence="1">Expedition CK06-06</strain>
    </source>
</reference>
<evidence type="ECO:0000313" key="1">
    <source>
        <dbReference type="EMBL" id="GAI09328.1"/>
    </source>
</evidence>
<comment type="caution">
    <text evidence="1">The sequence shown here is derived from an EMBL/GenBank/DDBJ whole genome shotgun (WGS) entry which is preliminary data.</text>
</comment>
<proteinExistence type="predicted"/>
<accession>X1KRL5</accession>
<name>X1KRL5_9ZZZZ</name>
<gene>
    <name evidence="1" type="ORF">S06H3_19837</name>
</gene>
<dbReference type="AlphaFoldDB" id="X1KRL5"/>
<protein>
    <submittedName>
        <fullName evidence="1">Uncharacterized protein</fullName>
    </submittedName>
</protein>
<dbReference type="Gene3D" id="3.40.50.10490">
    <property type="entry name" value="Glucose-6-phosphate isomerase like protein, domain 1"/>
    <property type="match status" value="1"/>
</dbReference>